<dbReference type="EMBL" id="JABBGM010000005">
    <property type="protein sequence ID" value="NML94445.1"/>
    <property type="molecule type" value="Genomic_DNA"/>
</dbReference>
<dbReference type="AlphaFoldDB" id="A0A7Y0G9X6"/>
<dbReference type="PANTHER" id="PTHR31435:SF10">
    <property type="entry name" value="BSR4717 PROTEIN"/>
    <property type="match status" value="1"/>
</dbReference>
<accession>A0A7Y0G9X6</accession>
<dbReference type="SUPFAM" id="SSF55729">
    <property type="entry name" value="Acyl-CoA N-acyltransferases (Nat)"/>
    <property type="match status" value="1"/>
</dbReference>
<organism evidence="2 3">
    <name type="scientific">Novosphingobium olei</name>
    <dbReference type="NCBI Taxonomy" id="2728851"/>
    <lineage>
        <taxon>Bacteria</taxon>
        <taxon>Pseudomonadati</taxon>
        <taxon>Pseudomonadota</taxon>
        <taxon>Alphaproteobacteria</taxon>
        <taxon>Sphingomonadales</taxon>
        <taxon>Sphingomonadaceae</taxon>
        <taxon>Novosphingobium</taxon>
    </lineage>
</organism>
<evidence type="ECO:0000259" key="1">
    <source>
        <dbReference type="PROSITE" id="PS51729"/>
    </source>
</evidence>
<dbReference type="Pfam" id="PF14542">
    <property type="entry name" value="Acetyltransf_CG"/>
    <property type="match status" value="1"/>
</dbReference>
<dbReference type="InterPro" id="IPR045057">
    <property type="entry name" value="Gcn5-rel_NAT"/>
</dbReference>
<dbReference type="RefSeq" id="WP_169493731.1">
    <property type="nucleotide sequence ID" value="NZ_JABBGM010000005.1"/>
</dbReference>
<dbReference type="PROSITE" id="PS51729">
    <property type="entry name" value="GNAT_YJDJ"/>
    <property type="match status" value="1"/>
</dbReference>
<dbReference type="Proteomes" id="UP000583556">
    <property type="component" value="Unassembled WGS sequence"/>
</dbReference>
<sequence length="96" mass="10484">MTDVTITHLDQGARGEYHARVEGAEDIGRLTYLRQGDVLVADHTLVPPSIGGRGVAGKLVEALVADARKFGWKIEPQCSYVAAAFERHPDWADLRA</sequence>
<proteinExistence type="predicted"/>
<reference evidence="2 3" key="1">
    <citation type="submission" date="2020-04" db="EMBL/GenBank/DDBJ databases">
        <title>Novosphingobium sp. TW-4 isolated from soil.</title>
        <authorList>
            <person name="Dahal R.H."/>
            <person name="Chaudhary D.K."/>
        </authorList>
    </citation>
    <scope>NUCLEOTIDE SEQUENCE [LARGE SCALE GENOMIC DNA]</scope>
    <source>
        <strain evidence="2 3">TW-4</strain>
    </source>
</reference>
<dbReference type="InterPro" id="IPR031165">
    <property type="entry name" value="GNAT_YJDJ"/>
</dbReference>
<keyword evidence="2" id="KW-0808">Transferase</keyword>
<comment type="caution">
    <text evidence="2">The sequence shown here is derived from an EMBL/GenBank/DDBJ whole genome shotgun (WGS) entry which is preliminary data.</text>
</comment>
<evidence type="ECO:0000313" key="2">
    <source>
        <dbReference type="EMBL" id="NML94445.1"/>
    </source>
</evidence>
<gene>
    <name evidence="2" type="ORF">HHL27_12295</name>
</gene>
<feature type="domain" description="N-acetyltransferase" evidence="1">
    <location>
        <begin position="9"/>
        <end position="96"/>
    </location>
</feature>
<evidence type="ECO:0000313" key="3">
    <source>
        <dbReference type="Proteomes" id="UP000583556"/>
    </source>
</evidence>
<protein>
    <submittedName>
        <fullName evidence="2">N-acetyltransferase</fullName>
    </submittedName>
</protein>
<keyword evidence="3" id="KW-1185">Reference proteome</keyword>
<dbReference type="Gene3D" id="3.40.630.30">
    <property type="match status" value="1"/>
</dbReference>
<dbReference type="GO" id="GO:0016740">
    <property type="term" value="F:transferase activity"/>
    <property type="evidence" value="ECO:0007669"/>
    <property type="project" value="UniProtKB-KW"/>
</dbReference>
<dbReference type="PANTHER" id="PTHR31435">
    <property type="entry name" value="PROTEIN NATD1"/>
    <property type="match status" value="1"/>
</dbReference>
<dbReference type="InterPro" id="IPR016181">
    <property type="entry name" value="Acyl_CoA_acyltransferase"/>
</dbReference>
<name>A0A7Y0G9X6_9SPHN</name>